<dbReference type="GO" id="GO:0016020">
    <property type="term" value="C:membrane"/>
    <property type="evidence" value="ECO:0007669"/>
    <property type="project" value="UniProtKB-SubCell"/>
</dbReference>
<feature type="transmembrane region" description="Helical" evidence="6">
    <location>
        <begin position="155"/>
        <end position="174"/>
    </location>
</feature>
<keyword evidence="2 6" id="KW-0812">Transmembrane</keyword>
<reference evidence="7 8" key="1">
    <citation type="submission" date="2019-02" db="EMBL/GenBank/DDBJ databases">
        <title>Genomic Encyclopedia of Type Strains, Phase IV (KMG-IV): sequencing the most valuable type-strain genomes for metagenomic binning, comparative biology and taxonomic classification.</title>
        <authorList>
            <person name="Goeker M."/>
        </authorList>
    </citation>
    <scope>NUCLEOTIDE SEQUENCE [LARGE SCALE GENOMIC DNA]</scope>
    <source>
        <strain evidence="7 8">DSM 45622</strain>
    </source>
</reference>
<dbReference type="GO" id="GO:0006465">
    <property type="term" value="P:signal peptide processing"/>
    <property type="evidence" value="ECO:0007669"/>
    <property type="project" value="UniProtKB-UniRule"/>
</dbReference>
<gene>
    <name evidence="7" type="ORF">EV189_3803</name>
</gene>
<organism evidence="7 8">
    <name type="scientific">Motilibacter rhizosphaerae</name>
    <dbReference type="NCBI Taxonomy" id="598652"/>
    <lineage>
        <taxon>Bacteria</taxon>
        <taxon>Bacillati</taxon>
        <taxon>Actinomycetota</taxon>
        <taxon>Actinomycetes</taxon>
        <taxon>Motilibacterales</taxon>
        <taxon>Motilibacteraceae</taxon>
        <taxon>Motilibacter</taxon>
    </lineage>
</organism>
<name>A0A4Q7NBA0_9ACTN</name>
<dbReference type="PRINTS" id="PR00728">
    <property type="entry name" value="SIGNALPTASE"/>
</dbReference>
<accession>A0A4Q7NBA0</accession>
<dbReference type="InterPro" id="IPR036286">
    <property type="entry name" value="LexA/Signal_pep-like_sf"/>
</dbReference>
<comment type="caution">
    <text evidence="7">The sequence shown here is derived from an EMBL/GenBank/DDBJ whole genome shotgun (WGS) entry which is preliminary data.</text>
</comment>
<evidence type="ECO:0000256" key="5">
    <source>
        <dbReference type="NCBIfam" id="TIGR02228"/>
    </source>
</evidence>
<dbReference type="GO" id="GO:0009003">
    <property type="term" value="F:signal peptidase activity"/>
    <property type="evidence" value="ECO:0007669"/>
    <property type="project" value="UniProtKB-EC"/>
</dbReference>
<evidence type="ECO:0000313" key="8">
    <source>
        <dbReference type="Proteomes" id="UP000293638"/>
    </source>
</evidence>
<dbReference type="Proteomes" id="UP000293638">
    <property type="component" value="Unassembled WGS sequence"/>
</dbReference>
<keyword evidence="3 6" id="KW-1133">Transmembrane helix</keyword>
<proteinExistence type="predicted"/>
<protein>
    <recommendedName>
        <fullName evidence="5">Signal peptidase I</fullName>
        <ecNumber evidence="5">3.4.21.89</ecNumber>
    </recommendedName>
</protein>
<dbReference type="EMBL" id="SGXD01000006">
    <property type="protein sequence ID" value="RZS79449.1"/>
    <property type="molecule type" value="Genomic_DNA"/>
</dbReference>
<evidence type="ECO:0000256" key="1">
    <source>
        <dbReference type="ARBA" id="ARBA00004370"/>
    </source>
</evidence>
<keyword evidence="4 6" id="KW-0472">Membrane</keyword>
<dbReference type="GO" id="GO:0004252">
    <property type="term" value="F:serine-type endopeptidase activity"/>
    <property type="evidence" value="ECO:0007669"/>
    <property type="project" value="UniProtKB-UniRule"/>
</dbReference>
<dbReference type="RefSeq" id="WP_165400388.1">
    <property type="nucleotide sequence ID" value="NZ_SGXD01000006.1"/>
</dbReference>
<keyword evidence="8" id="KW-1185">Reference proteome</keyword>
<evidence type="ECO:0000256" key="6">
    <source>
        <dbReference type="SAM" id="Phobius"/>
    </source>
</evidence>
<evidence type="ECO:0000256" key="2">
    <source>
        <dbReference type="ARBA" id="ARBA00022692"/>
    </source>
</evidence>
<dbReference type="NCBIfam" id="TIGR02228">
    <property type="entry name" value="sigpep_I_arch"/>
    <property type="match status" value="1"/>
</dbReference>
<sequence>MSKHAARREPAAPARLASEGFPYLRGALAAFLSVVFGLVAVSTVPALLHWRTTVVMSGSMEPRIRPGDVVAAAPVAADALRPGEVVLVRDRSRDDHLLLHRMVGRTSDGSIITRGDANAQEDSTHVAPADVVGLPRLRIPLVGLPAMWVRDGHPVRAGGTLGALAAALLVVLTAPRVEGRHRRAEVRTPVPVASLQDMLAS</sequence>
<dbReference type="SUPFAM" id="SSF51306">
    <property type="entry name" value="LexA/Signal peptidase"/>
    <property type="match status" value="1"/>
</dbReference>
<dbReference type="InterPro" id="IPR001733">
    <property type="entry name" value="Peptidase_S26B"/>
</dbReference>
<evidence type="ECO:0000256" key="3">
    <source>
        <dbReference type="ARBA" id="ARBA00022989"/>
    </source>
</evidence>
<evidence type="ECO:0000256" key="4">
    <source>
        <dbReference type="ARBA" id="ARBA00023136"/>
    </source>
</evidence>
<evidence type="ECO:0000313" key="7">
    <source>
        <dbReference type="EMBL" id="RZS79449.1"/>
    </source>
</evidence>
<comment type="subcellular location">
    <subcellularLocation>
        <location evidence="1">Membrane</location>
    </subcellularLocation>
</comment>
<dbReference type="AlphaFoldDB" id="A0A4Q7NBA0"/>
<dbReference type="CDD" id="cd06462">
    <property type="entry name" value="Peptidase_S24_S26"/>
    <property type="match status" value="1"/>
</dbReference>
<dbReference type="EC" id="3.4.21.89" evidence="5"/>
<feature type="transmembrane region" description="Helical" evidence="6">
    <location>
        <begin position="28"/>
        <end position="50"/>
    </location>
</feature>